<organism evidence="1 2">
    <name type="scientific">Spongiactinospora rosea</name>
    <dbReference type="NCBI Taxonomy" id="2248750"/>
    <lineage>
        <taxon>Bacteria</taxon>
        <taxon>Bacillati</taxon>
        <taxon>Actinomycetota</taxon>
        <taxon>Actinomycetes</taxon>
        <taxon>Streptosporangiales</taxon>
        <taxon>Streptosporangiaceae</taxon>
        <taxon>Spongiactinospora</taxon>
    </lineage>
</organism>
<evidence type="ECO:0000313" key="1">
    <source>
        <dbReference type="EMBL" id="RBQ20672.1"/>
    </source>
</evidence>
<dbReference type="EMBL" id="QMEY01000002">
    <property type="protein sequence ID" value="RBQ20672.1"/>
    <property type="molecule type" value="Genomic_DNA"/>
</dbReference>
<dbReference type="AlphaFoldDB" id="A0A366M5F2"/>
<evidence type="ECO:0000313" key="2">
    <source>
        <dbReference type="Proteomes" id="UP000253303"/>
    </source>
</evidence>
<name>A0A366M5F2_9ACTN</name>
<protein>
    <submittedName>
        <fullName evidence="1">Uncharacterized protein</fullName>
    </submittedName>
</protein>
<comment type="caution">
    <text evidence="1">The sequence shown here is derived from an EMBL/GenBank/DDBJ whole genome shotgun (WGS) entry which is preliminary data.</text>
</comment>
<keyword evidence="2" id="KW-1185">Reference proteome</keyword>
<dbReference type="Proteomes" id="UP000253303">
    <property type="component" value="Unassembled WGS sequence"/>
</dbReference>
<reference evidence="1 2" key="1">
    <citation type="submission" date="2018-06" db="EMBL/GenBank/DDBJ databases">
        <title>Sphaerisporangium craniellae sp. nov., isolated from a marine sponge in the South China Sea.</title>
        <authorList>
            <person name="Li L."/>
        </authorList>
    </citation>
    <scope>NUCLEOTIDE SEQUENCE [LARGE SCALE GENOMIC DNA]</scope>
    <source>
        <strain evidence="1 2">LHW63015</strain>
    </source>
</reference>
<sequence length="90" mass="9853">MQQQGEPCPASTRAPIGRLQDEEGLALLFVTHNLGLVRTAADHRPGDQFTRDLIAATLDRPRLPVAGRPQQDASGRSFGSAHFEWLYLTG</sequence>
<accession>A0A366M5F2</accession>
<gene>
    <name evidence="1" type="ORF">DP939_06195</name>
</gene>
<proteinExistence type="predicted"/>